<keyword evidence="2" id="KW-1185">Reference proteome</keyword>
<feature type="transmembrane region" description="Helical" evidence="1">
    <location>
        <begin position="41"/>
        <end position="61"/>
    </location>
</feature>
<reference evidence="2" key="1">
    <citation type="journal article" date="2013" name="Genetics">
        <title>The draft genome and transcriptome of Panagrellus redivivus are shaped by the harsh demands of a free-living lifestyle.</title>
        <authorList>
            <person name="Srinivasan J."/>
            <person name="Dillman A.R."/>
            <person name="Macchietto M.G."/>
            <person name="Heikkinen L."/>
            <person name="Lakso M."/>
            <person name="Fracchia K.M."/>
            <person name="Antoshechkin I."/>
            <person name="Mortazavi A."/>
            <person name="Wong G."/>
            <person name="Sternberg P.W."/>
        </authorList>
    </citation>
    <scope>NUCLEOTIDE SEQUENCE [LARGE SCALE GENOMIC DNA]</scope>
    <source>
        <strain evidence="2">MT8872</strain>
    </source>
</reference>
<feature type="transmembrane region" description="Helical" evidence="1">
    <location>
        <begin position="117"/>
        <end position="141"/>
    </location>
</feature>
<name>A0A7E4V049_PANRE</name>
<evidence type="ECO:0000313" key="3">
    <source>
        <dbReference type="WBParaSite" id="Pan_g14791.t1"/>
    </source>
</evidence>
<dbReference type="Proteomes" id="UP000492821">
    <property type="component" value="Unassembled WGS sequence"/>
</dbReference>
<dbReference type="WBParaSite" id="Pan_g14791.t1">
    <property type="protein sequence ID" value="Pan_g14791.t1"/>
    <property type="gene ID" value="Pan_g14791"/>
</dbReference>
<evidence type="ECO:0000313" key="2">
    <source>
        <dbReference type="Proteomes" id="UP000492821"/>
    </source>
</evidence>
<dbReference type="SUPFAM" id="SSF81321">
    <property type="entry name" value="Family A G protein-coupled receptor-like"/>
    <property type="match status" value="1"/>
</dbReference>
<proteinExistence type="predicted"/>
<keyword evidence="1" id="KW-0472">Membrane</keyword>
<reference evidence="3" key="2">
    <citation type="submission" date="2020-10" db="UniProtKB">
        <authorList>
            <consortium name="WormBaseParasite"/>
        </authorList>
    </citation>
    <scope>IDENTIFICATION</scope>
</reference>
<dbReference type="Pfam" id="PF10326">
    <property type="entry name" value="7TM_GPCR_Str"/>
    <property type="match status" value="1"/>
</dbReference>
<keyword evidence="1" id="KW-0812">Transmembrane</keyword>
<keyword evidence="1" id="KW-1133">Transmembrane helix</keyword>
<sequence length="171" mass="19571">MNTEHNTALANALNHTFWVEEFGLVPIFAGNYIRTWQVTMVFVWGTVTFFISYAIVIYLTVKMQKEIKIKTQMTSISSLNLQVQKVLMLQAIGPFVTAVIPMGILSIIVLPDLKQDVILLSCATTFVWISGINASVALFIVRPYRRRILRRLCCFREQVVVRSSVHYIIMK</sequence>
<feature type="transmembrane region" description="Helical" evidence="1">
    <location>
        <begin position="86"/>
        <end position="111"/>
    </location>
</feature>
<accession>A0A7E4V049</accession>
<dbReference type="AlphaFoldDB" id="A0A7E4V049"/>
<dbReference type="InterPro" id="IPR019428">
    <property type="entry name" value="7TM_GPCR_serpentine_rcpt_Str"/>
</dbReference>
<evidence type="ECO:0000256" key="1">
    <source>
        <dbReference type="SAM" id="Phobius"/>
    </source>
</evidence>
<organism evidence="2 3">
    <name type="scientific">Panagrellus redivivus</name>
    <name type="common">Microworm</name>
    <dbReference type="NCBI Taxonomy" id="6233"/>
    <lineage>
        <taxon>Eukaryota</taxon>
        <taxon>Metazoa</taxon>
        <taxon>Ecdysozoa</taxon>
        <taxon>Nematoda</taxon>
        <taxon>Chromadorea</taxon>
        <taxon>Rhabditida</taxon>
        <taxon>Tylenchina</taxon>
        <taxon>Panagrolaimomorpha</taxon>
        <taxon>Panagrolaimoidea</taxon>
        <taxon>Panagrolaimidae</taxon>
        <taxon>Panagrellus</taxon>
    </lineage>
</organism>
<protein>
    <submittedName>
        <fullName evidence="3">G_PROTEIN_RECEP_F1_2 domain-containing protein</fullName>
    </submittedName>
</protein>